<dbReference type="InterPro" id="IPR012902">
    <property type="entry name" value="N_methyl_site"/>
</dbReference>
<dbReference type="RefSeq" id="WP_060749609.1">
    <property type="nucleotide sequence ID" value="NZ_LRPH01000034.1"/>
</dbReference>
<dbReference type="PIRSF" id="PIRSF021292">
    <property type="entry name" value="Competence_ComGD"/>
    <property type="match status" value="1"/>
</dbReference>
<dbReference type="PRINTS" id="PR00885">
    <property type="entry name" value="BCTERIALGSPH"/>
</dbReference>
<accession>A0A109GF92</accession>
<protein>
    <submittedName>
        <fullName evidence="8">Competence protein ComG</fullName>
    </submittedName>
</protein>
<dbReference type="Proteomes" id="UP000065797">
    <property type="component" value="Unassembled WGS sequence"/>
</dbReference>
<dbReference type="NCBIfam" id="NF040982">
    <property type="entry name" value="ComGD"/>
    <property type="match status" value="1"/>
</dbReference>
<dbReference type="GO" id="GO:0016020">
    <property type="term" value="C:membrane"/>
    <property type="evidence" value="ECO:0007669"/>
    <property type="project" value="UniProtKB-SubCell"/>
</dbReference>
<reference evidence="8 9" key="1">
    <citation type="submission" date="2016-01" db="EMBL/GenBank/DDBJ databases">
        <authorList>
            <person name="McClelland M."/>
            <person name="Jain A."/>
            <person name="Saraogi P."/>
            <person name="Mendelson R."/>
            <person name="Westerman R."/>
            <person name="SanMiguel P."/>
            <person name="Csonka L."/>
        </authorList>
    </citation>
    <scope>NUCLEOTIDE SEQUENCE [LARGE SCALE GENOMIC DNA]</scope>
    <source>
        <strain evidence="8 9">PE8-15</strain>
    </source>
</reference>
<evidence type="ECO:0000256" key="7">
    <source>
        <dbReference type="ARBA" id="ARBA00023287"/>
    </source>
</evidence>
<evidence type="ECO:0000256" key="5">
    <source>
        <dbReference type="ARBA" id="ARBA00022989"/>
    </source>
</evidence>
<dbReference type="InterPro" id="IPR016785">
    <property type="entry name" value="ComGD"/>
</dbReference>
<dbReference type="GO" id="GO:0015627">
    <property type="term" value="C:type II protein secretion system complex"/>
    <property type="evidence" value="ECO:0007669"/>
    <property type="project" value="InterPro"/>
</dbReference>
<dbReference type="SUPFAM" id="SSF54523">
    <property type="entry name" value="Pili subunits"/>
    <property type="match status" value="1"/>
</dbReference>
<dbReference type="PROSITE" id="PS00409">
    <property type="entry name" value="PROKAR_NTER_METHYL"/>
    <property type="match status" value="1"/>
</dbReference>
<keyword evidence="3" id="KW-0488">Methylation</keyword>
<dbReference type="GO" id="GO:0030420">
    <property type="term" value="P:establishment of competence for transformation"/>
    <property type="evidence" value="ECO:0007669"/>
    <property type="project" value="UniProtKB-KW"/>
</dbReference>
<evidence type="ECO:0000256" key="4">
    <source>
        <dbReference type="ARBA" id="ARBA00022692"/>
    </source>
</evidence>
<comment type="subcellular location">
    <subcellularLocation>
        <location evidence="2">Cell surface</location>
    </subcellularLocation>
    <subcellularLocation>
        <location evidence="1">Membrane</location>
        <topology evidence="1">Single-pass membrane protein</topology>
    </subcellularLocation>
</comment>
<keyword evidence="4" id="KW-0812">Transmembrane</keyword>
<dbReference type="AlphaFoldDB" id="A0A109GF92"/>
<dbReference type="NCBIfam" id="TIGR02532">
    <property type="entry name" value="IV_pilin_GFxxxE"/>
    <property type="match status" value="1"/>
</dbReference>
<sequence length="151" mass="18017">MKQKGFTLLEMLLVLFAISVLSVVTHFNVTSLHEKQKVEQFLKQFSNDILYMQQLAIKRQQHYTLRWFKGKQMYYISESETDLLIVKREYDKDVQMDLHTFPNPMTYNPSGNINRGGTILLSYRRYKYEIVFQLGRGRFTYREVSKRISNG</sequence>
<name>A0A109GF92_BACMY</name>
<evidence type="ECO:0000313" key="8">
    <source>
        <dbReference type="EMBL" id="KWU65752.1"/>
    </source>
</evidence>
<evidence type="ECO:0000256" key="3">
    <source>
        <dbReference type="ARBA" id="ARBA00022481"/>
    </source>
</evidence>
<evidence type="ECO:0000256" key="1">
    <source>
        <dbReference type="ARBA" id="ARBA00004167"/>
    </source>
</evidence>
<dbReference type="GO" id="GO:0015628">
    <property type="term" value="P:protein secretion by the type II secretion system"/>
    <property type="evidence" value="ECO:0007669"/>
    <property type="project" value="InterPro"/>
</dbReference>
<dbReference type="InterPro" id="IPR045584">
    <property type="entry name" value="Pilin-like"/>
</dbReference>
<proteinExistence type="predicted"/>
<evidence type="ECO:0000256" key="6">
    <source>
        <dbReference type="ARBA" id="ARBA00023136"/>
    </source>
</evidence>
<keyword evidence="7" id="KW-0178">Competence</keyword>
<evidence type="ECO:0000313" key="9">
    <source>
        <dbReference type="Proteomes" id="UP000065797"/>
    </source>
</evidence>
<dbReference type="InterPro" id="IPR002416">
    <property type="entry name" value="T2SS_protein-GspH"/>
</dbReference>
<comment type="caution">
    <text evidence="8">The sequence shown here is derived from an EMBL/GenBank/DDBJ whole genome shotgun (WGS) entry which is preliminary data.</text>
</comment>
<keyword evidence="6" id="KW-0472">Membrane</keyword>
<organism evidence="8 9">
    <name type="scientific">Bacillus mycoides</name>
    <dbReference type="NCBI Taxonomy" id="1405"/>
    <lineage>
        <taxon>Bacteria</taxon>
        <taxon>Bacillati</taxon>
        <taxon>Bacillota</taxon>
        <taxon>Bacilli</taxon>
        <taxon>Bacillales</taxon>
        <taxon>Bacillaceae</taxon>
        <taxon>Bacillus</taxon>
        <taxon>Bacillus cereus group</taxon>
    </lineage>
</organism>
<gene>
    <name evidence="8" type="ORF">AWW70_08595</name>
</gene>
<dbReference type="Pfam" id="PF07963">
    <property type="entry name" value="N_methyl"/>
    <property type="match status" value="1"/>
</dbReference>
<dbReference type="GO" id="GO:0009986">
    <property type="term" value="C:cell surface"/>
    <property type="evidence" value="ECO:0007669"/>
    <property type="project" value="UniProtKB-SubCell"/>
</dbReference>
<evidence type="ECO:0000256" key="2">
    <source>
        <dbReference type="ARBA" id="ARBA00004241"/>
    </source>
</evidence>
<dbReference type="EMBL" id="LRPH01000034">
    <property type="protein sequence ID" value="KWU65752.1"/>
    <property type="molecule type" value="Genomic_DNA"/>
</dbReference>
<keyword evidence="5" id="KW-1133">Transmembrane helix</keyword>